<sequence>MSEQLVVTSIGTNRRGMVNEITSLAAANDLNILYSRMAIMGNEFTYVMLVEGSNLKINRFESAFINLCARIDLMSVVKRTSGHRKQQIEQECGKLIYQTKDQTGLLSKFTQFFAAQGLSLANLRCEGVPEDAGEDGQAVTEITFRKPKSDWDVNAFTSDLQALLDELKIEGQIEL</sequence>
<dbReference type="Pfam" id="PF13740">
    <property type="entry name" value="ACT_6"/>
    <property type="match status" value="1"/>
</dbReference>
<dbReference type="KEGG" id="cate:C2869_00275"/>
<evidence type="ECO:0000259" key="2">
    <source>
        <dbReference type="PROSITE" id="PS51671"/>
    </source>
</evidence>
<dbReference type="GO" id="GO:0006355">
    <property type="term" value="P:regulation of DNA-templated transcription"/>
    <property type="evidence" value="ECO:0007669"/>
    <property type="project" value="UniProtKB-UniRule"/>
</dbReference>
<reference evidence="3 4" key="1">
    <citation type="submission" date="2018-01" db="EMBL/GenBank/DDBJ databases">
        <title>Genome sequence of a Cantenovulum-like bacteria.</title>
        <authorList>
            <person name="Tan W.R."/>
            <person name="Lau N.-S."/>
            <person name="Go F."/>
            <person name="Amirul A.-A.A."/>
        </authorList>
    </citation>
    <scope>NUCLEOTIDE SEQUENCE [LARGE SCALE GENOMIC DNA]</scope>
    <source>
        <strain evidence="3 4">CCB-QB4</strain>
    </source>
</reference>
<dbReference type="PANTHER" id="PTHR34875:SF5">
    <property type="entry name" value="GLYCINE CLEAVAGE SYSTEM TRANSCRIPTIONAL REPRESSOR"/>
    <property type="match status" value="1"/>
</dbReference>
<dbReference type="RefSeq" id="WP_108601047.1">
    <property type="nucleotide sequence ID" value="NZ_CP026604.1"/>
</dbReference>
<dbReference type="InterPro" id="IPR002912">
    <property type="entry name" value="ACT_dom"/>
</dbReference>
<dbReference type="InterPro" id="IPR050990">
    <property type="entry name" value="UPF0237/GcvR_regulator"/>
</dbReference>
<dbReference type="PROSITE" id="PS51671">
    <property type="entry name" value="ACT"/>
    <property type="match status" value="1"/>
</dbReference>
<feature type="domain" description="ACT" evidence="2">
    <location>
        <begin position="94"/>
        <end position="175"/>
    </location>
</feature>
<dbReference type="InterPro" id="IPR016867">
    <property type="entry name" value="GcvR"/>
</dbReference>
<name>A0A2S0VL84_9ALTE</name>
<dbReference type="SUPFAM" id="SSF55021">
    <property type="entry name" value="ACT-like"/>
    <property type="match status" value="2"/>
</dbReference>
<dbReference type="GO" id="GO:0005737">
    <property type="term" value="C:cytoplasm"/>
    <property type="evidence" value="ECO:0007669"/>
    <property type="project" value="UniProtKB-SubCell"/>
</dbReference>
<gene>
    <name evidence="3" type="ORF">C2869_00275</name>
</gene>
<comment type="subcellular location">
    <subcellularLocation>
        <location evidence="1">Cytoplasm</location>
    </subcellularLocation>
</comment>
<evidence type="ECO:0000256" key="1">
    <source>
        <dbReference type="PIRNR" id="PIRNR028103"/>
    </source>
</evidence>
<dbReference type="Gene3D" id="3.30.70.260">
    <property type="match status" value="2"/>
</dbReference>
<keyword evidence="4" id="KW-1185">Reference proteome</keyword>
<dbReference type="AlphaFoldDB" id="A0A2S0VL84"/>
<dbReference type="EMBL" id="CP026604">
    <property type="protein sequence ID" value="AWB64968.1"/>
    <property type="molecule type" value="Genomic_DNA"/>
</dbReference>
<keyword evidence="1" id="KW-0804">Transcription</keyword>
<accession>A0A2S0VL84</accession>
<dbReference type="Proteomes" id="UP000244441">
    <property type="component" value="Chromosome"/>
</dbReference>
<dbReference type="PANTHER" id="PTHR34875">
    <property type="entry name" value="UPF0237 PROTEIN MJ1558"/>
    <property type="match status" value="1"/>
</dbReference>
<evidence type="ECO:0000313" key="3">
    <source>
        <dbReference type="EMBL" id="AWB64968.1"/>
    </source>
</evidence>
<proteinExistence type="predicted"/>
<protein>
    <recommendedName>
        <fullName evidence="1">Glycine cleavage system transcriptional repressor</fullName>
    </recommendedName>
</protein>
<dbReference type="InterPro" id="IPR045865">
    <property type="entry name" value="ACT-like_dom_sf"/>
</dbReference>
<evidence type="ECO:0000313" key="4">
    <source>
        <dbReference type="Proteomes" id="UP000244441"/>
    </source>
</evidence>
<dbReference type="OrthoDB" id="5814713at2"/>
<organism evidence="3 4">
    <name type="scientific">Saccharobesus litoralis</name>
    <dbReference type="NCBI Taxonomy" id="2172099"/>
    <lineage>
        <taxon>Bacteria</taxon>
        <taxon>Pseudomonadati</taxon>
        <taxon>Pseudomonadota</taxon>
        <taxon>Gammaproteobacteria</taxon>
        <taxon>Alteromonadales</taxon>
        <taxon>Alteromonadaceae</taxon>
        <taxon>Saccharobesus</taxon>
    </lineage>
</organism>
<keyword evidence="1" id="KW-0963">Cytoplasm</keyword>
<keyword evidence="1" id="KW-0678">Repressor</keyword>
<dbReference type="PIRSF" id="PIRSF028103">
    <property type="entry name" value="GcvR"/>
    <property type="match status" value="1"/>
</dbReference>